<sequence length="81" mass="9688">MHPNLAPNLHTPECNKLIEALQNCHKDNPFGKFVGQCNDLDREVNKCLKKERQENQQRNYQQAQERIKRVQERMKNIKDED</sequence>
<evidence type="ECO:0000313" key="7">
    <source>
        <dbReference type="EMBL" id="JAV12071.1"/>
    </source>
</evidence>
<evidence type="ECO:0000256" key="2">
    <source>
        <dbReference type="ARBA" id="ARBA00007347"/>
    </source>
</evidence>
<dbReference type="EMBL" id="GFDF01002013">
    <property type="protein sequence ID" value="JAV12071.1"/>
    <property type="molecule type" value="Transcribed_RNA"/>
</dbReference>
<dbReference type="Pfam" id="PF08583">
    <property type="entry name" value="Cmc1"/>
    <property type="match status" value="1"/>
</dbReference>
<dbReference type="InterPro" id="IPR013892">
    <property type="entry name" value="Cyt_c_biogenesis_Cmc1-like"/>
</dbReference>
<dbReference type="PANTHER" id="PTHR22977">
    <property type="entry name" value="COX ASSEMBLY MITOCHONDRIAL PROTEIN"/>
    <property type="match status" value="1"/>
</dbReference>
<keyword evidence="3 5" id="KW-0496">Mitochondrion</keyword>
<name>A0A1L8E058_9DIPT</name>
<evidence type="ECO:0000256" key="6">
    <source>
        <dbReference type="SAM" id="MobiDB-lite"/>
    </source>
</evidence>
<feature type="region of interest" description="Disordered" evidence="6">
    <location>
        <begin position="52"/>
        <end position="81"/>
    </location>
</feature>
<accession>A0A1L8E058</accession>
<dbReference type="PANTHER" id="PTHR22977:SF1">
    <property type="entry name" value="COX ASSEMBLY MITOCHONDRIAL PROTEIN 2 HOMOLOG"/>
    <property type="match status" value="1"/>
</dbReference>
<keyword evidence="4" id="KW-1015">Disulfide bond</keyword>
<comment type="subcellular location">
    <subcellularLocation>
        <location evidence="1 5">Mitochondrion</location>
    </subcellularLocation>
</comment>
<protein>
    <recommendedName>
        <fullName evidence="5">COX assembly mitochondrial protein</fullName>
    </recommendedName>
</protein>
<dbReference type="PROSITE" id="PS51808">
    <property type="entry name" value="CHCH"/>
    <property type="match status" value="1"/>
</dbReference>
<organism evidence="7">
    <name type="scientific">Nyssomyia neivai</name>
    <dbReference type="NCBI Taxonomy" id="330878"/>
    <lineage>
        <taxon>Eukaryota</taxon>
        <taxon>Metazoa</taxon>
        <taxon>Ecdysozoa</taxon>
        <taxon>Arthropoda</taxon>
        <taxon>Hexapoda</taxon>
        <taxon>Insecta</taxon>
        <taxon>Pterygota</taxon>
        <taxon>Neoptera</taxon>
        <taxon>Endopterygota</taxon>
        <taxon>Diptera</taxon>
        <taxon>Nematocera</taxon>
        <taxon>Psychodoidea</taxon>
        <taxon>Psychodidae</taxon>
        <taxon>Nyssomyia</taxon>
    </lineage>
</organism>
<evidence type="ECO:0000256" key="4">
    <source>
        <dbReference type="ARBA" id="ARBA00023157"/>
    </source>
</evidence>
<evidence type="ECO:0000256" key="3">
    <source>
        <dbReference type="ARBA" id="ARBA00023128"/>
    </source>
</evidence>
<proteinExistence type="inferred from homology"/>
<feature type="compositionally biased region" description="Basic and acidic residues" evidence="6">
    <location>
        <begin position="65"/>
        <end position="81"/>
    </location>
</feature>
<evidence type="ECO:0000256" key="1">
    <source>
        <dbReference type="ARBA" id="ARBA00004173"/>
    </source>
</evidence>
<evidence type="ECO:0000256" key="5">
    <source>
        <dbReference type="RuleBase" id="RU364104"/>
    </source>
</evidence>
<comment type="similarity">
    <text evidence="2 5">Belongs to the CMC family.</text>
</comment>
<dbReference type="AlphaFoldDB" id="A0A1L8E058"/>
<reference evidence="7" key="1">
    <citation type="submission" date="2016-12" db="EMBL/GenBank/DDBJ databases">
        <title>An insight into the sialome and mialome of the sand fly, Nyssomyia neivai.</title>
        <authorList>
            <person name="Sebastian V."/>
            <person name="Goulart T.M."/>
            <person name="Oliveira W."/>
            <person name="Calvo E."/>
            <person name="Oliveira L.F."/>
            <person name="Pinto M.C."/>
            <person name="Rosselino A.M."/>
            <person name="Ribeiro J.M."/>
        </authorList>
    </citation>
    <scope>NUCLEOTIDE SEQUENCE</scope>
</reference>
<dbReference type="GO" id="GO:0005739">
    <property type="term" value="C:mitochondrion"/>
    <property type="evidence" value="ECO:0007669"/>
    <property type="project" value="UniProtKB-SubCell"/>
</dbReference>